<keyword evidence="6 7" id="KW-0788">Thiol protease</keyword>
<accession>A0A250XF70</accession>
<comment type="catalytic activity">
    <reaction evidence="1 7 8">
        <text>Thiol-dependent hydrolysis of ester, thioester, amide, peptide and isopeptide bonds formed by the C-terminal Gly of ubiquitin (a 76-residue protein attached to proteins as an intracellular targeting signal).</text>
        <dbReference type="EC" id="3.4.19.12"/>
    </reaction>
</comment>
<dbReference type="EMBL" id="BEGY01000069">
    <property type="protein sequence ID" value="GAX81734.1"/>
    <property type="molecule type" value="Genomic_DNA"/>
</dbReference>
<feature type="domain" description="UCH catalytic" evidence="9">
    <location>
        <begin position="5"/>
        <end position="231"/>
    </location>
</feature>
<feature type="site" description="Important for enzyme activity" evidence="7">
    <location>
        <position position="187"/>
    </location>
</feature>
<dbReference type="InterPro" id="IPR001578">
    <property type="entry name" value="Peptidase_C12_UCH"/>
</dbReference>
<evidence type="ECO:0000256" key="5">
    <source>
        <dbReference type="ARBA" id="ARBA00022801"/>
    </source>
</evidence>
<evidence type="ECO:0000313" key="10">
    <source>
        <dbReference type="EMBL" id="GAX81734.1"/>
    </source>
</evidence>
<evidence type="ECO:0000259" key="9">
    <source>
        <dbReference type="PROSITE" id="PS52048"/>
    </source>
</evidence>
<dbReference type="EC" id="3.4.19.12" evidence="8"/>
<evidence type="ECO:0000256" key="3">
    <source>
        <dbReference type="ARBA" id="ARBA00022670"/>
    </source>
</evidence>
<dbReference type="FunFam" id="3.40.532.10:FF:000006">
    <property type="entry name" value="Ubiquitin carboxyl-terminal hydrolase"/>
    <property type="match status" value="1"/>
</dbReference>
<evidence type="ECO:0000256" key="7">
    <source>
        <dbReference type="PROSITE-ProRule" id="PRU01393"/>
    </source>
</evidence>
<dbReference type="PROSITE" id="PS52048">
    <property type="entry name" value="UCH_DOMAIN"/>
    <property type="match status" value="1"/>
</dbReference>
<evidence type="ECO:0000256" key="4">
    <source>
        <dbReference type="ARBA" id="ARBA00022786"/>
    </source>
</evidence>
<dbReference type="PANTHER" id="PTHR10589:SF17">
    <property type="entry name" value="UBIQUITIN CARBOXYL-TERMINAL HYDROLASE"/>
    <property type="match status" value="1"/>
</dbReference>
<evidence type="ECO:0000256" key="6">
    <source>
        <dbReference type="ARBA" id="ARBA00022807"/>
    </source>
</evidence>
<dbReference type="InterPro" id="IPR038765">
    <property type="entry name" value="Papain-like_cys_pep_sf"/>
</dbReference>
<dbReference type="PANTHER" id="PTHR10589">
    <property type="entry name" value="UBIQUITIN CARBOXYL-TERMINAL HYDROLASE"/>
    <property type="match status" value="1"/>
</dbReference>
<dbReference type="GO" id="GO:0016579">
    <property type="term" value="P:protein deubiquitination"/>
    <property type="evidence" value="ECO:0007669"/>
    <property type="project" value="TreeGrafter"/>
</dbReference>
<dbReference type="GO" id="GO:0005737">
    <property type="term" value="C:cytoplasm"/>
    <property type="evidence" value="ECO:0007669"/>
    <property type="project" value="TreeGrafter"/>
</dbReference>
<dbReference type="CDD" id="cd09616">
    <property type="entry name" value="Peptidase_C12_UCH_L1_L3"/>
    <property type="match status" value="1"/>
</dbReference>
<organism evidence="10 11">
    <name type="scientific">Chlamydomonas eustigma</name>
    <dbReference type="NCBI Taxonomy" id="1157962"/>
    <lineage>
        <taxon>Eukaryota</taxon>
        <taxon>Viridiplantae</taxon>
        <taxon>Chlorophyta</taxon>
        <taxon>core chlorophytes</taxon>
        <taxon>Chlorophyceae</taxon>
        <taxon>CS clade</taxon>
        <taxon>Chlamydomonadales</taxon>
        <taxon>Chlamydomonadaceae</taxon>
        <taxon>Chlamydomonas</taxon>
    </lineage>
</organism>
<sequence length="234" mass="25339">MKTKSWIPLESNPDVLNTYARTLGLDLSDHAFCDVLGLDKDLLCMVPQPVLAILMCFPITKETEAASKAEDVASGSTTATEVDYFMKQTIGNACGTIGLLHIVGNCTQQLKLTKDSFLDQFFKATKDLDPAARGKYLEDPPEGALSIEEAHQAAASEGNTAPPSEDEDVNLHFVVFVQRKGRLLQLDGRRPRPIDCGATTESTLLQDTAGVVKKFAELTHSISFNLIALAAIEA</sequence>
<protein>
    <recommendedName>
        <fullName evidence="8">Ubiquitin carboxyl-terminal hydrolase</fullName>
        <ecNumber evidence="8">3.4.19.12</ecNumber>
    </recommendedName>
</protein>
<dbReference type="GO" id="GO:0004843">
    <property type="term" value="F:cysteine-type deubiquitinase activity"/>
    <property type="evidence" value="ECO:0007669"/>
    <property type="project" value="UniProtKB-UniRule"/>
</dbReference>
<feature type="active site" description="Proton donor" evidence="7">
    <location>
        <position position="172"/>
    </location>
</feature>
<feature type="site" description="Transition state stabilizer" evidence="7">
    <location>
        <position position="88"/>
    </location>
</feature>
<reference evidence="10 11" key="1">
    <citation type="submission" date="2017-08" db="EMBL/GenBank/DDBJ databases">
        <title>Acidophilic green algal genome provides insights into adaptation to an acidic environment.</title>
        <authorList>
            <person name="Hirooka S."/>
            <person name="Hirose Y."/>
            <person name="Kanesaki Y."/>
            <person name="Higuchi S."/>
            <person name="Fujiwara T."/>
            <person name="Onuma R."/>
            <person name="Era A."/>
            <person name="Ohbayashi R."/>
            <person name="Uzuka A."/>
            <person name="Nozaki H."/>
            <person name="Yoshikawa H."/>
            <person name="Miyagishima S.Y."/>
        </authorList>
    </citation>
    <scope>NUCLEOTIDE SEQUENCE [LARGE SCALE GENOMIC DNA]</scope>
    <source>
        <strain evidence="10 11">NIES-2499</strain>
    </source>
</reference>
<feature type="active site" description="Nucleophile" evidence="7">
    <location>
        <position position="94"/>
    </location>
</feature>
<dbReference type="Proteomes" id="UP000232323">
    <property type="component" value="Unassembled WGS sequence"/>
</dbReference>
<name>A0A250XF70_9CHLO</name>
<dbReference type="STRING" id="1157962.A0A250XF70"/>
<keyword evidence="11" id="KW-1185">Reference proteome</keyword>
<dbReference type="Gene3D" id="3.40.532.10">
    <property type="entry name" value="Peptidase C12, ubiquitin carboxyl-terminal hydrolase"/>
    <property type="match status" value="1"/>
</dbReference>
<evidence type="ECO:0000256" key="8">
    <source>
        <dbReference type="RuleBase" id="RU361215"/>
    </source>
</evidence>
<proteinExistence type="inferred from homology"/>
<keyword evidence="3 7" id="KW-0645">Protease</keyword>
<dbReference type="GO" id="GO:0006511">
    <property type="term" value="P:ubiquitin-dependent protein catabolic process"/>
    <property type="evidence" value="ECO:0007669"/>
    <property type="project" value="UniProtKB-UniRule"/>
</dbReference>
<dbReference type="AlphaFoldDB" id="A0A250XF70"/>
<keyword evidence="5 7" id="KW-0378">Hydrolase</keyword>
<evidence type="ECO:0000313" key="11">
    <source>
        <dbReference type="Proteomes" id="UP000232323"/>
    </source>
</evidence>
<dbReference type="OrthoDB" id="427186at2759"/>
<dbReference type="InterPro" id="IPR036959">
    <property type="entry name" value="Peptidase_C12_UCH_sf"/>
</dbReference>
<comment type="caution">
    <text evidence="10">The sequence shown here is derived from an EMBL/GenBank/DDBJ whole genome shotgun (WGS) entry which is preliminary data.</text>
</comment>
<keyword evidence="4 7" id="KW-0833">Ubl conjugation pathway</keyword>
<evidence type="ECO:0000256" key="1">
    <source>
        <dbReference type="ARBA" id="ARBA00000707"/>
    </source>
</evidence>
<dbReference type="PRINTS" id="PR00707">
    <property type="entry name" value="UBCTHYDRLASE"/>
</dbReference>
<dbReference type="Pfam" id="PF01088">
    <property type="entry name" value="Peptidase_C12"/>
    <property type="match status" value="1"/>
</dbReference>
<comment type="similarity">
    <text evidence="2 7 8">Belongs to the peptidase C12 family.</text>
</comment>
<gene>
    <name evidence="10" type="ORF">CEUSTIGMA_g9162.t1</name>
</gene>
<dbReference type="SUPFAM" id="SSF54001">
    <property type="entry name" value="Cysteine proteinases"/>
    <property type="match status" value="1"/>
</dbReference>
<evidence type="ECO:0000256" key="2">
    <source>
        <dbReference type="ARBA" id="ARBA00009326"/>
    </source>
</evidence>